<name>A0A1B6NWV0_9ZZZZ</name>
<reference evidence="1" key="1">
    <citation type="submission" date="2013-11" db="EMBL/GenBank/DDBJ databases">
        <title>Microbial diversity, functional groups and degradation webs in Northern and Southern Mediterranean and Red Sea marine crude oil polluted sites.</title>
        <authorList>
            <person name="Daffonchio D."/>
            <person name="Mapelli F."/>
            <person name="Ferrer M."/>
            <person name="Richter M."/>
            <person name="Cherif A."/>
            <person name="Malkawi H.I."/>
            <person name="Yakimov M.M."/>
            <person name="Abdel-Fattah Y.R."/>
            <person name="Blaghen M."/>
            <person name="Golyshin P.N."/>
            <person name="Kalogerakis N."/>
            <person name="Boon N."/>
            <person name="Magagnini M."/>
            <person name="Fava F."/>
        </authorList>
    </citation>
    <scope>NUCLEOTIDE SEQUENCE</scope>
</reference>
<evidence type="ECO:0000313" key="1">
    <source>
        <dbReference type="EMBL" id="KTF07821.1"/>
    </source>
</evidence>
<feature type="non-terminal residue" evidence="1">
    <location>
        <position position="64"/>
    </location>
</feature>
<dbReference type="AlphaFoldDB" id="A0A1B6NWV0"/>
<organism evidence="1">
    <name type="scientific">marine sediment metagenome</name>
    <dbReference type="NCBI Taxonomy" id="412755"/>
    <lineage>
        <taxon>unclassified sequences</taxon>
        <taxon>metagenomes</taxon>
        <taxon>ecological metagenomes</taxon>
    </lineage>
</organism>
<protein>
    <submittedName>
        <fullName evidence="1">Peptidase M16 domain-containing protein</fullName>
    </submittedName>
</protein>
<gene>
    <name evidence="1" type="ORF">MGSAQ_000682</name>
</gene>
<comment type="caution">
    <text evidence="1">The sequence shown here is derived from an EMBL/GenBank/DDBJ whole genome shotgun (WGS) entry which is preliminary data.</text>
</comment>
<proteinExistence type="predicted"/>
<accession>A0A1B6NWV0</accession>
<sequence>MKEVASELSIEALPKLSQNLTHKLVSDDYDKRLRQLKHVVSACLASFDIRPSKPMPDTDKQCRG</sequence>
<dbReference type="EMBL" id="AYSL01000320">
    <property type="protein sequence ID" value="KTF07821.1"/>
    <property type="molecule type" value="Genomic_DNA"/>
</dbReference>